<dbReference type="Proteomes" id="UP000279306">
    <property type="component" value="Chromosome"/>
</dbReference>
<dbReference type="STRING" id="1791.GCA_001049355_01320"/>
<keyword evidence="2" id="KW-1185">Reference proteome</keyword>
<evidence type="ECO:0000313" key="2">
    <source>
        <dbReference type="Proteomes" id="UP000279306"/>
    </source>
</evidence>
<proteinExistence type="predicted"/>
<dbReference type="KEGG" id="mauu:NCTC10437_03183"/>
<organism evidence="1 2">
    <name type="scientific">Mycolicibacterium aurum</name>
    <name type="common">Mycobacterium aurum</name>
    <dbReference type="NCBI Taxonomy" id="1791"/>
    <lineage>
        <taxon>Bacteria</taxon>
        <taxon>Bacillati</taxon>
        <taxon>Actinomycetota</taxon>
        <taxon>Actinomycetes</taxon>
        <taxon>Mycobacteriales</taxon>
        <taxon>Mycobacteriaceae</taxon>
        <taxon>Mycolicibacterium</taxon>
    </lineage>
</organism>
<name>A0A3S4SLG2_MYCAU</name>
<sequence>MRFVSDAGLWSTGPNPDPAPLTAVLEVSGAVLAWTVDRPDADVQVAFTDPARADWLWRVAGERAHSEIVRTLEIGGAGPVEVDDVRLDSAALEPLRRLAYGHWLRRWWPASRRDGIAGLDSAVLDAELGLLTAAADEFFTDDTFDSDAAELVRPHLAVLDGLSRLGDTRVQELAAACAGLAEDLGVSAVPAPRVTQVAGRDDYALVAGVNGHRGTAEAVEAGVASVHWSAVPPGVFDAAEDTVGWRIDADSTGVTVAVRAELSGSASPAGIDVRFRAGGIRGTGVLDAAGAAALPLLADDGVPVTETGAWDRDWRDATVTIGADVGEDRAVRDRVRVFARARLQSPGADAFLAEVLAAESDY</sequence>
<evidence type="ECO:0000313" key="1">
    <source>
        <dbReference type="EMBL" id="VEG55791.1"/>
    </source>
</evidence>
<reference evidence="1 2" key="1">
    <citation type="submission" date="2018-12" db="EMBL/GenBank/DDBJ databases">
        <authorList>
            <consortium name="Pathogen Informatics"/>
        </authorList>
    </citation>
    <scope>NUCLEOTIDE SEQUENCE [LARGE SCALE GENOMIC DNA]</scope>
    <source>
        <strain evidence="1 2">NCTC10437</strain>
    </source>
</reference>
<dbReference type="OrthoDB" id="5124265at2"/>
<gene>
    <name evidence="1" type="ORF">NCTC10437_03183</name>
</gene>
<dbReference type="RefSeq" id="WP_048631222.1">
    <property type="nucleotide sequence ID" value="NZ_CVQQ01000002.1"/>
</dbReference>
<dbReference type="EMBL" id="LR134356">
    <property type="protein sequence ID" value="VEG55791.1"/>
    <property type="molecule type" value="Genomic_DNA"/>
</dbReference>
<accession>A0A3S4SLG2</accession>
<protein>
    <submittedName>
        <fullName evidence="1">Uncharacterized protein</fullName>
    </submittedName>
</protein>
<dbReference type="AlphaFoldDB" id="A0A3S4SLG2"/>